<keyword evidence="1" id="KW-0175">Coiled coil</keyword>
<gene>
    <name evidence="4" type="ORF">SAMN05444276_101702</name>
</gene>
<sequence>MPHRKTTVTLTGPARIDGQDMKKGDQVEVTIGVALQLVELGALAALPEVELPGPASDEDQALHEKALAMAETMVGQKVAEALAETAAELANERRRADDLGLKLAEAQAERDSLRAQLAVATAPKADKDTAEHAGGEVSDTAPKKRGK</sequence>
<dbReference type="InterPro" id="IPR055634">
    <property type="entry name" value="DUF7210"/>
</dbReference>
<evidence type="ECO:0000313" key="4">
    <source>
        <dbReference type="EMBL" id="SDW34049.1"/>
    </source>
</evidence>
<dbReference type="Proteomes" id="UP000182944">
    <property type="component" value="Unassembled WGS sequence"/>
</dbReference>
<evidence type="ECO:0000313" key="5">
    <source>
        <dbReference type="Proteomes" id="UP000182944"/>
    </source>
</evidence>
<dbReference type="STRING" id="1545044.SAMN05444276_101702"/>
<name>A0A1H2SSL9_9RHOB</name>
<accession>A0A1H2SSL9</accession>
<keyword evidence="5" id="KW-1185">Reference proteome</keyword>
<proteinExistence type="predicted"/>
<dbReference type="Pfam" id="PF23843">
    <property type="entry name" value="DUF7210"/>
    <property type="match status" value="1"/>
</dbReference>
<organism evidence="4 5">
    <name type="scientific">Paracoccus sanguinis</name>
    <dbReference type="NCBI Taxonomy" id="1545044"/>
    <lineage>
        <taxon>Bacteria</taxon>
        <taxon>Pseudomonadati</taxon>
        <taxon>Pseudomonadota</taxon>
        <taxon>Alphaproteobacteria</taxon>
        <taxon>Rhodobacterales</taxon>
        <taxon>Paracoccaceae</taxon>
        <taxon>Paracoccus</taxon>
    </lineage>
</organism>
<dbReference type="EMBL" id="FNNA01000001">
    <property type="protein sequence ID" value="SDW34049.1"/>
    <property type="molecule type" value="Genomic_DNA"/>
</dbReference>
<evidence type="ECO:0000259" key="3">
    <source>
        <dbReference type="Pfam" id="PF23843"/>
    </source>
</evidence>
<feature type="domain" description="DUF7210" evidence="3">
    <location>
        <begin position="7"/>
        <end position="41"/>
    </location>
</feature>
<feature type="compositionally biased region" description="Basic and acidic residues" evidence="2">
    <location>
        <begin position="124"/>
        <end position="134"/>
    </location>
</feature>
<dbReference type="AlphaFoldDB" id="A0A1H2SSL9"/>
<reference evidence="5" key="1">
    <citation type="submission" date="2016-10" db="EMBL/GenBank/DDBJ databases">
        <authorList>
            <person name="Varghese N."/>
            <person name="Submissions S."/>
        </authorList>
    </citation>
    <scope>NUCLEOTIDE SEQUENCE [LARGE SCALE GENOMIC DNA]</scope>
    <source>
        <strain evidence="5">DSM 29303</strain>
    </source>
</reference>
<protein>
    <recommendedName>
        <fullName evidence="3">DUF7210 domain-containing protein</fullName>
    </recommendedName>
</protein>
<feature type="region of interest" description="Disordered" evidence="2">
    <location>
        <begin position="117"/>
        <end position="147"/>
    </location>
</feature>
<evidence type="ECO:0000256" key="1">
    <source>
        <dbReference type="SAM" id="Coils"/>
    </source>
</evidence>
<feature type="coiled-coil region" evidence="1">
    <location>
        <begin position="79"/>
        <end position="116"/>
    </location>
</feature>
<evidence type="ECO:0000256" key="2">
    <source>
        <dbReference type="SAM" id="MobiDB-lite"/>
    </source>
</evidence>
<dbReference type="RefSeq" id="WP_156116101.1">
    <property type="nucleotide sequence ID" value="NZ_FNNA01000001.1"/>
</dbReference>